<comment type="caution">
    <text evidence="4">The sequence shown here is derived from an EMBL/GenBank/DDBJ whole genome shotgun (WGS) entry which is preliminary data.</text>
</comment>
<name>A0ABQ7VNQ1_SOLTU</name>
<proteinExistence type="predicted"/>
<feature type="region of interest" description="Disordered" evidence="1">
    <location>
        <begin position="275"/>
        <end position="314"/>
    </location>
</feature>
<sequence>MPIPKIDQNDPLYIGQSDASGAVLIPIKLTGSENYGIWSRSMRIALLGKRKYGFVTGACTRALYKDELHEQWETCNAIVLSWIMNTVSEDLLSGIVYATNAFSVWADLKERFDKVNRMRIYQLHREITTLAQGTDSVSLYFTKLKTLWNEYDAVVPSPGCTCPQSKDYVDHIQQLRLIQFLSGLNESYDQARRQILLKGATPTINQAYAMIIEDEIQHSNYVANVIQKPDPMAMNVHKNQGKEYYKGRKCEFCHFTGHTKENCYKLIGYPDDWKNRRKSNNLRNASGASYSGDGGKQFPANNVKNSAGSSHYAGQHSANHAAGIFHSHEASTSFDEDKTLHKGHAFTDQEYKQIMEMLNKDVKEPKQVNMAGIATTCLMSTGFTQNWIVDSGASHHITANRHLLTKSYSIDKTQQNQDLSSGRVKGIGKEEGGLYVFKGDTTIVHRQKSISGPPLVTAGAIIQDVHLWHKRLGHPSFQASCIKVVAPTHHNKMV</sequence>
<feature type="compositionally biased region" description="Polar residues" evidence="1">
    <location>
        <begin position="299"/>
        <end position="309"/>
    </location>
</feature>
<gene>
    <name evidence="4" type="ORF">KY290_013692</name>
</gene>
<dbReference type="PANTHER" id="PTHR37610:SF85">
    <property type="entry name" value="REVERSE TRANSCRIPTASE DOMAIN-CONTAINING PROTEIN"/>
    <property type="match status" value="1"/>
</dbReference>
<dbReference type="InterPro" id="IPR029472">
    <property type="entry name" value="Copia-like_N"/>
</dbReference>
<evidence type="ECO:0000259" key="2">
    <source>
        <dbReference type="Pfam" id="PF03732"/>
    </source>
</evidence>
<dbReference type="Pfam" id="PF14244">
    <property type="entry name" value="Retrotran_gag_3"/>
    <property type="match status" value="1"/>
</dbReference>
<evidence type="ECO:0000256" key="1">
    <source>
        <dbReference type="SAM" id="MobiDB-lite"/>
    </source>
</evidence>
<feature type="domain" description="Retrotransposon Copia-like N-terminal" evidence="3">
    <location>
        <begin position="17"/>
        <end position="59"/>
    </location>
</feature>
<accession>A0ABQ7VNQ1</accession>
<feature type="domain" description="Retrotransposon gag" evidence="2">
    <location>
        <begin position="98"/>
        <end position="154"/>
    </location>
</feature>
<dbReference type="Pfam" id="PF03732">
    <property type="entry name" value="Retrotrans_gag"/>
    <property type="match status" value="1"/>
</dbReference>
<dbReference type="EMBL" id="JAIVGD010000011">
    <property type="protein sequence ID" value="KAH0769711.1"/>
    <property type="molecule type" value="Genomic_DNA"/>
</dbReference>
<evidence type="ECO:0000313" key="5">
    <source>
        <dbReference type="Proteomes" id="UP000826656"/>
    </source>
</evidence>
<evidence type="ECO:0000313" key="4">
    <source>
        <dbReference type="EMBL" id="KAH0769711.1"/>
    </source>
</evidence>
<dbReference type="Proteomes" id="UP000826656">
    <property type="component" value="Unassembled WGS sequence"/>
</dbReference>
<protein>
    <recommendedName>
        <fullName evidence="6">Retrotransposon Copia-like N-terminal domain-containing protein</fullName>
    </recommendedName>
</protein>
<organism evidence="4 5">
    <name type="scientific">Solanum tuberosum</name>
    <name type="common">Potato</name>
    <dbReference type="NCBI Taxonomy" id="4113"/>
    <lineage>
        <taxon>Eukaryota</taxon>
        <taxon>Viridiplantae</taxon>
        <taxon>Streptophyta</taxon>
        <taxon>Embryophyta</taxon>
        <taxon>Tracheophyta</taxon>
        <taxon>Spermatophyta</taxon>
        <taxon>Magnoliopsida</taxon>
        <taxon>eudicotyledons</taxon>
        <taxon>Gunneridae</taxon>
        <taxon>Pentapetalae</taxon>
        <taxon>asterids</taxon>
        <taxon>lamiids</taxon>
        <taxon>Solanales</taxon>
        <taxon>Solanaceae</taxon>
        <taxon>Solanoideae</taxon>
        <taxon>Solaneae</taxon>
        <taxon>Solanum</taxon>
    </lineage>
</organism>
<reference evidence="4 5" key="1">
    <citation type="journal article" date="2021" name="bioRxiv">
        <title>Chromosome-scale and haplotype-resolved genome assembly of a tetraploid potato cultivar.</title>
        <authorList>
            <person name="Sun H."/>
            <person name="Jiao W.-B."/>
            <person name="Krause K."/>
            <person name="Campoy J.A."/>
            <person name="Goel M."/>
            <person name="Folz-Donahue K."/>
            <person name="Kukat C."/>
            <person name="Huettel B."/>
            <person name="Schneeberger K."/>
        </authorList>
    </citation>
    <scope>NUCLEOTIDE SEQUENCE [LARGE SCALE GENOMIC DNA]</scope>
    <source>
        <strain evidence="4">SolTubOtavaFocal</strain>
        <tissue evidence="4">Leaves</tissue>
    </source>
</reference>
<dbReference type="PANTHER" id="PTHR37610">
    <property type="entry name" value="CCHC-TYPE DOMAIN-CONTAINING PROTEIN"/>
    <property type="match status" value="1"/>
</dbReference>
<evidence type="ECO:0008006" key="6">
    <source>
        <dbReference type="Google" id="ProtNLM"/>
    </source>
</evidence>
<keyword evidence="5" id="KW-1185">Reference proteome</keyword>
<evidence type="ECO:0000259" key="3">
    <source>
        <dbReference type="Pfam" id="PF14244"/>
    </source>
</evidence>
<dbReference type="InterPro" id="IPR005162">
    <property type="entry name" value="Retrotrans_gag_dom"/>
</dbReference>